<dbReference type="AlphaFoldDB" id="A0A1X0JCT5"/>
<feature type="chain" id="PRO_5013253146" description="DUF2207 domain-containing protein" evidence="2">
    <location>
        <begin position="29"/>
        <end position="556"/>
    </location>
</feature>
<dbReference type="Pfam" id="PF20990">
    <property type="entry name" value="DUF2207_C"/>
    <property type="match status" value="1"/>
</dbReference>
<organism evidence="5 6">
    <name type="scientific">Mycobacteroides saopaulense</name>
    <dbReference type="NCBI Taxonomy" id="1578165"/>
    <lineage>
        <taxon>Bacteria</taxon>
        <taxon>Bacillati</taxon>
        <taxon>Actinomycetota</taxon>
        <taxon>Actinomycetes</taxon>
        <taxon>Mycobacteriales</taxon>
        <taxon>Mycobacteriaceae</taxon>
        <taxon>Mycobacteroides</taxon>
    </lineage>
</organism>
<feature type="transmembrane region" description="Helical" evidence="1">
    <location>
        <begin position="396"/>
        <end position="416"/>
    </location>
</feature>
<evidence type="ECO:0000313" key="6">
    <source>
        <dbReference type="Proteomes" id="UP000192434"/>
    </source>
</evidence>
<feature type="transmembrane region" description="Helical" evidence="1">
    <location>
        <begin position="223"/>
        <end position="245"/>
    </location>
</feature>
<feature type="signal peptide" evidence="2">
    <location>
        <begin position="1"/>
        <end position="28"/>
    </location>
</feature>
<dbReference type="InterPro" id="IPR048389">
    <property type="entry name" value="YciQ-like_C"/>
</dbReference>
<proteinExistence type="predicted"/>
<name>A0A1X0JCT5_9MYCO</name>
<keyword evidence="1" id="KW-0812">Transmembrane</keyword>
<evidence type="ECO:0000313" key="5">
    <source>
        <dbReference type="EMBL" id="ORB60729.1"/>
    </source>
</evidence>
<evidence type="ECO:0000256" key="1">
    <source>
        <dbReference type="SAM" id="Phobius"/>
    </source>
</evidence>
<keyword evidence="2" id="KW-0732">Signal</keyword>
<dbReference type="STRING" id="1578165.BKG68_07365"/>
<keyword evidence="1" id="KW-1133">Transmembrane helix</keyword>
<sequence>MIRGAVVRLLICLSVCAGWLLAAAPADADGPTGTVAVAMNLADDGTLNVTETITPAKDQVLQRYLPLATMVEGNRIQHFEVNTPASTGNAETSADSAALTITARGPATVTYTVRGAVADVDGHQHVTWPFASGWSSALHDVTASFVSPSTKPSSPECSLGTPGSQTRCTAAQLDHLGVIRVQQNELPPDSFAVFSVMLPAGTVPPSAVFTAIPGAPGPFALTWPSIAALAGLGVITTALAGWVVIARRRDTQAAEIPVTPADPLVHDADGTRFAAPDGVLPGQVGTVVDLRVDAVDLTATIVDLAVRGYLWIAETTTPGAQLDWQISRRAPTDGLLTAYETRLLNALLPQDTETVFASSFQSPGSRLDLGAIPEAMYTDAQRHRWFRRSPEHLGALTRYGIGVLLGGVVITAALALSVGSAMIGVAVCGAGAVSALAGMLLPVRTARGRLLVAHMAALRRYLADLDVAALEPTDREIILTRAAPYAVVLGQLGAWLKAMETLDTAVDGSPGIDWYETASDEVDKTAADITTNLPAFLTILDGVLARGAHLQNLPQN</sequence>
<keyword evidence="1" id="KW-0472">Membrane</keyword>
<protein>
    <recommendedName>
        <fullName evidence="7">DUF2207 domain-containing protein</fullName>
    </recommendedName>
</protein>
<accession>A0A1X0JCT5</accession>
<evidence type="ECO:0000259" key="4">
    <source>
        <dbReference type="Pfam" id="PF20990"/>
    </source>
</evidence>
<dbReference type="Proteomes" id="UP000192434">
    <property type="component" value="Unassembled WGS sequence"/>
</dbReference>
<feature type="domain" description="DUF2207" evidence="3">
    <location>
        <begin position="37"/>
        <end position="192"/>
    </location>
</feature>
<dbReference type="InterPro" id="IPR018702">
    <property type="entry name" value="DUF2207"/>
</dbReference>
<dbReference type="RefSeq" id="WP_083013174.1">
    <property type="nucleotide sequence ID" value="NZ_MVII01000001.1"/>
</dbReference>
<gene>
    <name evidence="5" type="ORF">BST43_00290</name>
</gene>
<reference evidence="5 6" key="1">
    <citation type="submission" date="2016-12" db="EMBL/GenBank/DDBJ databases">
        <title>The new phylogeny of genus Mycobacterium.</title>
        <authorList>
            <person name="Tortoli E."/>
            <person name="Trovato A."/>
            <person name="Cirillo D.M."/>
        </authorList>
    </citation>
    <scope>NUCLEOTIDE SEQUENCE [LARGE SCALE GENOMIC DNA]</scope>
    <source>
        <strain evidence="5 6">CCUG 66554</strain>
    </source>
</reference>
<feature type="transmembrane region" description="Helical" evidence="1">
    <location>
        <begin position="422"/>
        <end position="441"/>
    </location>
</feature>
<feature type="domain" description="Predicted membrane protein YciQ-like C-terminal" evidence="4">
    <location>
        <begin position="274"/>
        <end position="499"/>
    </location>
</feature>
<dbReference type="Pfam" id="PF09972">
    <property type="entry name" value="DUF2207"/>
    <property type="match status" value="1"/>
</dbReference>
<comment type="caution">
    <text evidence="5">The sequence shown here is derived from an EMBL/GenBank/DDBJ whole genome shotgun (WGS) entry which is preliminary data.</text>
</comment>
<evidence type="ECO:0000256" key="2">
    <source>
        <dbReference type="SAM" id="SignalP"/>
    </source>
</evidence>
<dbReference type="EMBL" id="MVII01000001">
    <property type="protein sequence ID" value="ORB60729.1"/>
    <property type="molecule type" value="Genomic_DNA"/>
</dbReference>
<dbReference type="OrthoDB" id="143710at2"/>
<evidence type="ECO:0008006" key="7">
    <source>
        <dbReference type="Google" id="ProtNLM"/>
    </source>
</evidence>
<evidence type="ECO:0000259" key="3">
    <source>
        <dbReference type="Pfam" id="PF09972"/>
    </source>
</evidence>